<sequence length="46" mass="5166">MGDYKKDRKSGKEGITVAVLLMLGEEVTIVGEFPKYFLDYRGKILG</sequence>
<comment type="caution">
    <text evidence="1">The sequence shown here is derived from an EMBL/GenBank/DDBJ whole genome shotgun (WGS) entry which is preliminary data.</text>
</comment>
<reference evidence="1" key="2">
    <citation type="journal article" date="2022" name="Nat. Biotechnol.">
        <title>Carbon-negative production of acetone and isopropanol by gas fermentation at industrial pilot scale.</title>
        <authorList>
            <person name="Liew F.E."/>
            <person name="Nogle R."/>
            <person name="Abdalla T."/>
            <person name="Rasor B.J."/>
            <person name="Canter C."/>
            <person name="Jensen R.O."/>
            <person name="Wang L."/>
            <person name="Strutz J."/>
            <person name="Chirania P."/>
            <person name="De Tissera S."/>
            <person name="Mueller A.P."/>
            <person name="Ruan Z."/>
            <person name="Gao A."/>
            <person name="Tran L."/>
            <person name="Engle N.L."/>
            <person name="Bromley J.C."/>
            <person name="Daniell J."/>
            <person name="Conrado R."/>
            <person name="Tschaplinski T.J."/>
            <person name="Giannone R.J."/>
            <person name="Hettich R.L."/>
            <person name="Karim A.S."/>
            <person name="Simpson S.D."/>
            <person name="Brown S.D."/>
            <person name="Leang C."/>
            <person name="Jewett M.C."/>
            <person name="Kopke M."/>
        </authorList>
    </citation>
    <scope>NUCLEOTIDE SEQUENCE</scope>
    <source>
        <strain evidence="1">DJ080</strain>
    </source>
</reference>
<dbReference type="Proteomes" id="UP001193748">
    <property type="component" value="Unassembled WGS sequence"/>
</dbReference>
<name>A0AAX0AV75_CLOBE</name>
<dbReference type="RefSeq" id="WP_241414988.1">
    <property type="nucleotide sequence ID" value="NZ_JABSWW010000001.1"/>
</dbReference>
<evidence type="ECO:0008006" key="3">
    <source>
        <dbReference type="Google" id="ProtNLM"/>
    </source>
</evidence>
<proteinExistence type="predicted"/>
<reference evidence="1" key="1">
    <citation type="submission" date="2020-05" db="EMBL/GenBank/DDBJ databases">
        <authorList>
            <person name="Brown S."/>
            <person name="Huntemann M."/>
            <person name="Clum A."/>
            <person name="Spunde A."/>
            <person name="Palaniappan K."/>
            <person name="Ritter S."/>
            <person name="Mikhailova N."/>
            <person name="Chen I.-M."/>
            <person name="Stamatis D."/>
            <person name="Reddy T."/>
            <person name="O'Malley R."/>
            <person name="Daum C."/>
            <person name="Shapiro N."/>
            <person name="Ivanova N."/>
            <person name="Kyrpides N."/>
            <person name="Woyke T."/>
        </authorList>
    </citation>
    <scope>NUCLEOTIDE SEQUENCE</scope>
    <source>
        <strain evidence="1">DJ080</strain>
    </source>
</reference>
<dbReference type="AlphaFoldDB" id="A0AAX0AV75"/>
<protein>
    <recommendedName>
        <fullName evidence="3">Phage protein</fullName>
    </recommendedName>
</protein>
<organism evidence="1 2">
    <name type="scientific">Clostridium beijerinckii</name>
    <name type="common">Clostridium MP</name>
    <dbReference type="NCBI Taxonomy" id="1520"/>
    <lineage>
        <taxon>Bacteria</taxon>
        <taxon>Bacillati</taxon>
        <taxon>Bacillota</taxon>
        <taxon>Clostridia</taxon>
        <taxon>Eubacteriales</taxon>
        <taxon>Clostridiaceae</taxon>
        <taxon>Clostridium</taxon>
    </lineage>
</organism>
<evidence type="ECO:0000313" key="2">
    <source>
        <dbReference type="Proteomes" id="UP001193748"/>
    </source>
</evidence>
<accession>A0AAX0AV75</accession>
<dbReference type="EMBL" id="JABSWW010000001">
    <property type="protein sequence ID" value="NRT86863.1"/>
    <property type="molecule type" value="Genomic_DNA"/>
</dbReference>
<gene>
    <name evidence="1" type="ORF">B0H41_000542</name>
</gene>
<evidence type="ECO:0000313" key="1">
    <source>
        <dbReference type="EMBL" id="NRT86863.1"/>
    </source>
</evidence>